<gene>
    <name evidence="1" type="ORF">PECUL_23A059925</name>
</gene>
<accession>A0AAD1VQS3</accession>
<evidence type="ECO:0000313" key="2">
    <source>
        <dbReference type="Proteomes" id="UP001295444"/>
    </source>
</evidence>
<protein>
    <submittedName>
        <fullName evidence="1">Uncharacterized protein</fullName>
    </submittedName>
</protein>
<name>A0AAD1VQS3_PELCU</name>
<keyword evidence="2" id="KW-1185">Reference proteome</keyword>
<feature type="non-terminal residue" evidence="1">
    <location>
        <position position="1"/>
    </location>
</feature>
<reference evidence="1" key="1">
    <citation type="submission" date="2022-03" db="EMBL/GenBank/DDBJ databases">
        <authorList>
            <person name="Alioto T."/>
            <person name="Alioto T."/>
            <person name="Gomez Garrido J."/>
        </authorList>
    </citation>
    <scope>NUCLEOTIDE SEQUENCE</scope>
</reference>
<feature type="non-terminal residue" evidence="1">
    <location>
        <position position="79"/>
    </location>
</feature>
<organism evidence="1 2">
    <name type="scientific">Pelobates cultripes</name>
    <name type="common">Western spadefoot toad</name>
    <dbReference type="NCBI Taxonomy" id="61616"/>
    <lineage>
        <taxon>Eukaryota</taxon>
        <taxon>Metazoa</taxon>
        <taxon>Chordata</taxon>
        <taxon>Craniata</taxon>
        <taxon>Vertebrata</taxon>
        <taxon>Euteleostomi</taxon>
        <taxon>Amphibia</taxon>
        <taxon>Batrachia</taxon>
        <taxon>Anura</taxon>
        <taxon>Pelobatoidea</taxon>
        <taxon>Pelobatidae</taxon>
        <taxon>Pelobates</taxon>
    </lineage>
</organism>
<dbReference type="AlphaFoldDB" id="A0AAD1VQS3"/>
<dbReference type="EMBL" id="OW240913">
    <property type="protein sequence ID" value="CAH2250148.1"/>
    <property type="molecule type" value="Genomic_DNA"/>
</dbReference>
<sequence>CRDRGERLRRSHVGISLAALTTRGNCPSACLPPTLPVPLGSSYLSFRGMVEMTGHVGATASGLVWPPHTAGPSVWVPVG</sequence>
<proteinExistence type="predicted"/>
<dbReference type="Proteomes" id="UP001295444">
    <property type="component" value="Chromosome 02"/>
</dbReference>
<evidence type="ECO:0000313" key="1">
    <source>
        <dbReference type="EMBL" id="CAH2250148.1"/>
    </source>
</evidence>